<dbReference type="PANTHER" id="PTHR42961:SF2">
    <property type="entry name" value="IRON-SULFUR PROTEIN NUBPL"/>
    <property type="match status" value="1"/>
</dbReference>
<dbReference type="Pfam" id="PF10609">
    <property type="entry name" value="ParA"/>
    <property type="match status" value="1"/>
</dbReference>
<keyword evidence="8" id="KW-0378">Hydrolase</keyword>
<dbReference type="SUPFAM" id="SSF52540">
    <property type="entry name" value="P-loop containing nucleoside triphosphate hydrolases"/>
    <property type="match status" value="1"/>
</dbReference>
<dbReference type="InterPro" id="IPR034904">
    <property type="entry name" value="FSCA_dom_sf"/>
</dbReference>
<evidence type="ECO:0000256" key="1">
    <source>
        <dbReference type="ARBA" id="ARBA00007352"/>
    </source>
</evidence>
<dbReference type="InterPro" id="IPR002744">
    <property type="entry name" value="MIP18-like"/>
</dbReference>
<comment type="caution">
    <text evidence="10">The sequence shown here is derived from an EMBL/GenBank/DDBJ whole genome shotgun (WGS) entry which is preliminary data.</text>
</comment>
<dbReference type="InterPro" id="IPR027417">
    <property type="entry name" value="P-loop_NTPase"/>
</dbReference>
<dbReference type="SUPFAM" id="SSF117916">
    <property type="entry name" value="Fe-S cluster assembly (FSCA) domain-like"/>
    <property type="match status" value="1"/>
</dbReference>
<evidence type="ECO:0000313" key="11">
    <source>
        <dbReference type="Proteomes" id="UP001601444"/>
    </source>
</evidence>
<evidence type="ECO:0000256" key="2">
    <source>
        <dbReference type="ARBA" id="ARBA00008205"/>
    </source>
</evidence>
<dbReference type="HAMAP" id="MF_02040">
    <property type="entry name" value="Mrp_NBP35"/>
    <property type="match status" value="1"/>
</dbReference>
<dbReference type="EMBL" id="JBIAMX010000004">
    <property type="protein sequence ID" value="MFF0542898.1"/>
    <property type="molecule type" value="Genomic_DNA"/>
</dbReference>
<keyword evidence="6 8" id="KW-0408">Iron</keyword>
<organism evidence="10 11">
    <name type="scientific">Nocardia thailandica</name>
    <dbReference type="NCBI Taxonomy" id="257275"/>
    <lineage>
        <taxon>Bacteria</taxon>
        <taxon>Bacillati</taxon>
        <taxon>Actinomycetota</taxon>
        <taxon>Actinomycetes</taxon>
        <taxon>Mycobacteriales</taxon>
        <taxon>Nocardiaceae</taxon>
        <taxon>Nocardia</taxon>
    </lineage>
</organism>
<dbReference type="PANTHER" id="PTHR42961">
    <property type="entry name" value="IRON-SULFUR PROTEIN NUBPL"/>
    <property type="match status" value="1"/>
</dbReference>
<sequence>MPVITEADVRAALSKVDDPEIRKPITELGMVKSVAIADNNDVHIEIYLTTSGCPLRTEIVQRVTGAVADVAGAGAVTVDLDVMSDEQRTELRKQLRGDSAEPVIPFAQPGSLTRVYAVASGKGGVGKSSVTANLAVALAERGLSVGVLDADIYGHSIPRMLGTDARPTQVERMILPPVAHNVKMISIAQFTQGNTPVVWRGPMLHRALQQFLADVFWGDLDVLLLDLPPGTGDVAISIAQLIPNAEILVVTTPQPAAAEVAERAGAIALQTRQRIAGVVENMSWLDLPDGSRMELYGSGGGEAVAERLTRAVGASVPLLGQIPIEQALREGGDEGTPIVLADPESPAAKALRAVADKLAVRRRGLAGMSLGIDTTRHL</sequence>
<dbReference type="PROSITE" id="PS01215">
    <property type="entry name" value="MRP"/>
    <property type="match status" value="1"/>
</dbReference>
<proteinExistence type="inferred from homology"/>
<dbReference type="RefSeq" id="WP_043656881.1">
    <property type="nucleotide sequence ID" value="NZ_JBIAMX010000004.1"/>
</dbReference>
<keyword evidence="3 8" id="KW-0479">Metal-binding</keyword>
<keyword evidence="11" id="KW-1185">Reference proteome</keyword>
<comment type="similarity">
    <text evidence="8">Belongs to the Mrp/NBP35 ATP-binding proteins family.</text>
</comment>
<evidence type="ECO:0000256" key="6">
    <source>
        <dbReference type="ARBA" id="ARBA00023004"/>
    </source>
</evidence>
<evidence type="ECO:0000256" key="4">
    <source>
        <dbReference type="ARBA" id="ARBA00022741"/>
    </source>
</evidence>
<dbReference type="Gene3D" id="3.30.300.130">
    <property type="entry name" value="Fe-S cluster assembly (FSCA)"/>
    <property type="match status" value="1"/>
</dbReference>
<comment type="function">
    <text evidence="8">Binds and transfers iron-sulfur (Fe-S) clusters to target apoproteins. Can hydrolyze ATP.</text>
</comment>
<gene>
    <name evidence="10" type="ORF">ACFYTF_08670</name>
</gene>
<comment type="similarity">
    <text evidence="2">In the C-terminal section; belongs to the Mrp/NBP35 ATP-binding proteins family.</text>
</comment>
<name>A0ABW6PKK2_9NOCA</name>
<evidence type="ECO:0000256" key="5">
    <source>
        <dbReference type="ARBA" id="ARBA00022840"/>
    </source>
</evidence>
<feature type="domain" description="MIP18 family-like" evidence="9">
    <location>
        <begin position="6"/>
        <end position="78"/>
    </location>
</feature>
<dbReference type="Pfam" id="PF01883">
    <property type="entry name" value="FeS_assembly_P"/>
    <property type="match status" value="1"/>
</dbReference>
<keyword evidence="5 8" id="KW-0067">ATP-binding</keyword>
<dbReference type="Proteomes" id="UP001601444">
    <property type="component" value="Unassembled WGS sequence"/>
</dbReference>
<comment type="similarity">
    <text evidence="1">In the N-terminal section; belongs to the MIP18 family.</text>
</comment>
<evidence type="ECO:0000256" key="7">
    <source>
        <dbReference type="ARBA" id="ARBA00023014"/>
    </source>
</evidence>
<keyword evidence="4 8" id="KW-0547">Nucleotide-binding</keyword>
<evidence type="ECO:0000313" key="10">
    <source>
        <dbReference type="EMBL" id="MFF0542898.1"/>
    </source>
</evidence>
<dbReference type="Gene3D" id="3.40.50.300">
    <property type="entry name" value="P-loop containing nucleotide triphosphate hydrolases"/>
    <property type="match status" value="1"/>
</dbReference>
<dbReference type="InterPro" id="IPR019591">
    <property type="entry name" value="Mrp/NBP35_ATP-bd"/>
</dbReference>
<keyword evidence="7 8" id="KW-0411">Iron-sulfur</keyword>
<dbReference type="InterPro" id="IPR000808">
    <property type="entry name" value="Mrp-like_CS"/>
</dbReference>
<dbReference type="CDD" id="cd02037">
    <property type="entry name" value="Mrp_NBP35"/>
    <property type="match status" value="1"/>
</dbReference>
<evidence type="ECO:0000256" key="8">
    <source>
        <dbReference type="HAMAP-Rule" id="MF_02040"/>
    </source>
</evidence>
<protein>
    <recommendedName>
        <fullName evidence="8">Iron-sulfur cluster carrier protein</fullName>
    </recommendedName>
</protein>
<dbReference type="GO" id="GO:0005524">
    <property type="term" value="F:ATP binding"/>
    <property type="evidence" value="ECO:0007669"/>
    <property type="project" value="UniProtKB-KW"/>
</dbReference>
<reference evidence="10 11" key="1">
    <citation type="submission" date="2024-10" db="EMBL/GenBank/DDBJ databases">
        <title>The Natural Products Discovery Center: Release of the First 8490 Sequenced Strains for Exploring Actinobacteria Biosynthetic Diversity.</title>
        <authorList>
            <person name="Kalkreuter E."/>
            <person name="Kautsar S.A."/>
            <person name="Yang D."/>
            <person name="Bader C.D."/>
            <person name="Teijaro C.N."/>
            <person name="Fluegel L."/>
            <person name="Davis C.M."/>
            <person name="Simpson J.R."/>
            <person name="Lauterbach L."/>
            <person name="Steele A.D."/>
            <person name="Gui C."/>
            <person name="Meng S."/>
            <person name="Li G."/>
            <person name="Viehrig K."/>
            <person name="Ye F."/>
            <person name="Su P."/>
            <person name="Kiefer A.F."/>
            <person name="Nichols A."/>
            <person name="Cepeda A.J."/>
            <person name="Yan W."/>
            <person name="Fan B."/>
            <person name="Jiang Y."/>
            <person name="Adhikari A."/>
            <person name="Zheng C.-J."/>
            <person name="Schuster L."/>
            <person name="Cowan T.M."/>
            <person name="Smanski M.J."/>
            <person name="Chevrette M.G."/>
            <person name="De Carvalho L.P.S."/>
            <person name="Shen B."/>
        </authorList>
    </citation>
    <scope>NUCLEOTIDE SEQUENCE [LARGE SCALE GENOMIC DNA]</scope>
    <source>
        <strain evidence="10 11">NPDC004045</strain>
    </source>
</reference>
<evidence type="ECO:0000256" key="3">
    <source>
        <dbReference type="ARBA" id="ARBA00022723"/>
    </source>
</evidence>
<evidence type="ECO:0000259" key="9">
    <source>
        <dbReference type="Pfam" id="PF01883"/>
    </source>
</evidence>
<dbReference type="InterPro" id="IPR033756">
    <property type="entry name" value="YlxH/NBP35"/>
</dbReference>
<feature type="binding site" evidence="8">
    <location>
        <begin position="121"/>
        <end position="128"/>
    </location>
    <ligand>
        <name>ATP</name>
        <dbReference type="ChEBI" id="CHEBI:30616"/>
    </ligand>
</feature>
<accession>A0ABW6PKK2</accession>
<comment type="subunit">
    <text evidence="8">Homodimer.</text>
</comment>
<dbReference type="InterPro" id="IPR044304">
    <property type="entry name" value="NUBPL-like"/>
</dbReference>